<evidence type="ECO:0000256" key="6">
    <source>
        <dbReference type="SAM" id="MobiDB-lite"/>
    </source>
</evidence>
<dbReference type="PANTHER" id="PTHR45868">
    <property type="entry name" value="HEAVY METAL-ASSOCIATED ISOPRENYLATED PLANT PROTEIN 33-RELATED"/>
    <property type="match status" value="1"/>
</dbReference>
<reference evidence="8 9" key="1">
    <citation type="submission" date="2023-01" db="EMBL/GenBank/DDBJ databases">
        <authorList>
            <person name="Kreplak J."/>
        </authorList>
    </citation>
    <scope>NUCLEOTIDE SEQUENCE [LARGE SCALE GENOMIC DNA]</scope>
</reference>
<comment type="similarity">
    <text evidence="5">Belongs to the HIPP family.</text>
</comment>
<evidence type="ECO:0000313" key="8">
    <source>
        <dbReference type="EMBL" id="CAI8615087.1"/>
    </source>
</evidence>
<dbReference type="Proteomes" id="UP001157006">
    <property type="component" value="Chromosome 5"/>
</dbReference>
<keyword evidence="2" id="KW-0479">Metal-binding</keyword>
<dbReference type="InterPro" id="IPR036163">
    <property type="entry name" value="HMA_dom_sf"/>
</dbReference>
<evidence type="ECO:0000256" key="3">
    <source>
        <dbReference type="ARBA" id="ARBA00023288"/>
    </source>
</evidence>
<keyword evidence="9" id="KW-1185">Reference proteome</keyword>
<name>A0AAV1B0Z6_VICFA</name>
<evidence type="ECO:0000256" key="5">
    <source>
        <dbReference type="ARBA" id="ARBA00024045"/>
    </source>
</evidence>
<dbReference type="CDD" id="cd00371">
    <property type="entry name" value="HMA"/>
    <property type="match status" value="1"/>
</dbReference>
<feature type="compositionally biased region" description="Basic residues" evidence="6">
    <location>
        <begin position="159"/>
        <end position="168"/>
    </location>
</feature>
<protein>
    <recommendedName>
        <fullName evidence="7">HMA domain-containing protein</fullName>
    </recommendedName>
</protein>
<dbReference type="Gene3D" id="3.30.70.100">
    <property type="match status" value="1"/>
</dbReference>
<dbReference type="InterPro" id="IPR006121">
    <property type="entry name" value="HMA_dom"/>
</dbReference>
<dbReference type="Pfam" id="PF00403">
    <property type="entry name" value="HMA"/>
    <property type="match status" value="1"/>
</dbReference>
<dbReference type="PANTHER" id="PTHR45868:SF80">
    <property type="entry name" value="F15K9.8-RELATED"/>
    <property type="match status" value="1"/>
</dbReference>
<dbReference type="GO" id="GO:0046872">
    <property type="term" value="F:metal ion binding"/>
    <property type="evidence" value="ECO:0007669"/>
    <property type="project" value="UniProtKB-KW"/>
</dbReference>
<keyword evidence="1" id="KW-0488">Methylation</keyword>
<evidence type="ECO:0000256" key="4">
    <source>
        <dbReference type="ARBA" id="ARBA00023289"/>
    </source>
</evidence>
<feature type="compositionally biased region" description="Acidic residues" evidence="6">
    <location>
        <begin position="126"/>
        <end position="138"/>
    </location>
</feature>
<organism evidence="8 9">
    <name type="scientific">Vicia faba</name>
    <name type="common">Broad bean</name>
    <name type="synonym">Faba vulgaris</name>
    <dbReference type="NCBI Taxonomy" id="3906"/>
    <lineage>
        <taxon>Eukaryota</taxon>
        <taxon>Viridiplantae</taxon>
        <taxon>Streptophyta</taxon>
        <taxon>Embryophyta</taxon>
        <taxon>Tracheophyta</taxon>
        <taxon>Spermatophyta</taxon>
        <taxon>Magnoliopsida</taxon>
        <taxon>eudicotyledons</taxon>
        <taxon>Gunneridae</taxon>
        <taxon>Pentapetalae</taxon>
        <taxon>rosids</taxon>
        <taxon>fabids</taxon>
        <taxon>Fabales</taxon>
        <taxon>Fabaceae</taxon>
        <taxon>Papilionoideae</taxon>
        <taxon>50 kb inversion clade</taxon>
        <taxon>NPAAA clade</taxon>
        <taxon>Hologalegina</taxon>
        <taxon>IRL clade</taxon>
        <taxon>Fabeae</taxon>
        <taxon>Vicia</taxon>
    </lineage>
</organism>
<gene>
    <name evidence="8" type="ORF">VFH_V162000</name>
</gene>
<proteinExistence type="inferred from homology"/>
<dbReference type="PROSITE" id="PS50846">
    <property type="entry name" value="HMA_2"/>
    <property type="match status" value="1"/>
</dbReference>
<evidence type="ECO:0000256" key="1">
    <source>
        <dbReference type="ARBA" id="ARBA00022481"/>
    </source>
</evidence>
<evidence type="ECO:0000313" key="9">
    <source>
        <dbReference type="Proteomes" id="UP001157006"/>
    </source>
</evidence>
<evidence type="ECO:0000259" key="7">
    <source>
        <dbReference type="PROSITE" id="PS50846"/>
    </source>
</evidence>
<keyword evidence="4" id="KW-0636">Prenylation</keyword>
<sequence length="297" mass="32556">MAAPKPPPPDHHHQQLPPASETLKYQTWVLKVLIHCDGCTKRIKKILQGIEGVYTTEVDSMQHKVTVTGNVEAETLIKKLSRSGKSVELWPEKPPEKKDKKPSTKSKEDQKNGTEPVGESGHDHEDCIDDVGDDGGEEDSNHNDGDTGGGDNKSEGGAKKKKKKKKNRSGSVTSVPLNNDGGEKVIISTEKIVSPNEIIVPPVLQQQRGYGYNNPYPPHMYYSHTPLAHAPPPYGLSYNTSYPVNTTSGYYVGGSIMPMHANYSRAPPPPPPPSGPINNYGYHHDHDEYEGGYCSIM</sequence>
<dbReference type="EMBL" id="OX451740">
    <property type="protein sequence ID" value="CAI8615087.1"/>
    <property type="molecule type" value="Genomic_DNA"/>
</dbReference>
<feature type="domain" description="HMA" evidence="7">
    <location>
        <begin position="25"/>
        <end position="88"/>
    </location>
</feature>
<keyword evidence="3" id="KW-0449">Lipoprotein</keyword>
<feature type="region of interest" description="Disordered" evidence="6">
    <location>
        <begin position="82"/>
        <end position="181"/>
    </location>
</feature>
<feature type="compositionally biased region" description="Basic and acidic residues" evidence="6">
    <location>
        <begin position="90"/>
        <end position="112"/>
    </location>
</feature>
<dbReference type="AlphaFoldDB" id="A0AAV1B0Z6"/>
<dbReference type="SUPFAM" id="SSF55008">
    <property type="entry name" value="HMA, heavy metal-associated domain"/>
    <property type="match status" value="1"/>
</dbReference>
<evidence type="ECO:0000256" key="2">
    <source>
        <dbReference type="ARBA" id="ARBA00022723"/>
    </source>
</evidence>
<accession>A0AAV1B0Z6</accession>